<dbReference type="Gene3D" id="1.20.58.60">
    <property type="match status" value="4"/>
</dbReference>
<dbReference type="SUPFAM" id="SSF48726">
    <property type="entry name" value="Immunoglobulin"/>
    <property type="match status" value="9"/>
</dbReference>
<feature type="region of interest" description="Disordered" evidence="6">
    <location>
        <begin position="2500"/>
        <end position="2610"/>
    </location>
</feature>
<proteinExistence type="inferred from homology"/>
<feature type="region of interest" description="Disordered" evidence="6">
    <location>
        <begin position="2842"/>
        <end position="2861"/>
    </location>
</feature>
<reference evidence="8" key="1">
    <citation type="submission" date="2022-01" db="EMBL/GenBank/DDBJ databases">
        <authorList>
            <person name="King R."/>
        </authorList>
    </citation>
    <scope>NUCLEOTIDE SEQUENCE</scope>
</reference>
<dbReference type="FunFam" id="2.60.40.10:FF:000632">
    <property type="entry name" value="Uncharacterized protein, isoform B"/>
    <property type="match status" value="1"/>
</dbReference>
<feature type="domain" description="Ig-like" evidence="7">
    <location>
        <begin position="3153"/>
        <end position="3241"/>
    </location>
</feature>
<dbReference type="InterPro" id="IPR007110">
    <property type="entry name" value="Ig-like_dom"/>
</dbReference>
<feature type="region of interest" description="Disordered" evidence="6">
    <location>
        <begin position="2813"/>
        <end position="2833"/>
    </location>
</feature>
<dbReference type="InterPro" id="IPR013783">
    <property type="entry name" value="Ig-like_fold"/>
</dbReference>
<accession>A0A9P0EHE7</accession>
<name>A0A9P0EHE7_NEZVI</name>
<feature type="domain" description="Ig-like" evidence="7">
    <location>
        <begin position="1154"/>
        <end position="1240"/>
    </location>
</feature>
<feature type="compositionally biased region" description="Low complexity" evidence="6">
    <location>
        <begin position="1718"/>
        <end position="1727"/>
    </location>
</feature>
<dbReference type="SMART" id="SM00409">
    <property type="entry name" value="IG"/>
    <property type="match status" value="9"/>
</dbReference>
<dbReference type="FunFam" id="2.60.40.10:FF:000032">
    <property type="entry name" value="palladin isoform X1"/>
    <property type="match status" value="1"/>
</dbReference>
<feature type="region of interest" description="Disordered" evidence="6">
    <location>
        <begin position="2642"/>
        <end position="2786"/>
    </location>
</feature>
<dbReference type="Gene3D" id="2.60.40.10">
    <property type="entry name" value="Immunoglobulins"/>
    <property type="match status" value="9"/>
</dbReference>
<keyword evidence="3" id="KW-1015">Disulfide bond</keyword>
<feature type="compositionally biased region" description="Polar residues" evidence="6">
    <location>
        <begin position="2693"/>
        <end position="2702"/>
    </location>
</feature>
<keyword evidence="5" id="KW-0175">Coiled coil</keyword>
<dbReference type="FunFam" id="2.60.40.10:FF:000080">
    <property type="entry name" value="Myosin light chain kinase, smooth muscle"/>
    <property type="match status" value="2"/>
</dbReference>
<dbReference type="InterPro" id="IPR058157">
    <property type="entry name" value="Spectrin_met"/>
</dbReference>
<gene>
    <name evidence="8" type="ORF">NEZAVI_LOCUS5589</name>
</gene>
<dbReference type="OrthoDB" id="2152335at2759"/>
<feature type="compositionally biased region" description="Polar residues" evidence="6">
    <location>
        <begin position="2599"/>
        <end position="2610"/>
    </location>
</feature>
<evidence type="ECO:0000313" key="8">
    <source>
        <dbReference type="EMBL" id="CAH1395284.1"/>
    </source>
</evidence>
<dbReference type="InterPro" id="IPR013098">
    <property type="entry name" value="Ig_I-set"/>
</dbReference>
<sequence length="3252" mass="362053">MSRSITSAWENVNSHLQSRSRILDLNVNYHRWAEEFDDCCTCTEVLAESELPVDIEEMRSRINEIKSCEREALTRLGRTLAAGAELLGALKSLRDSATLDSRPDHIKLSSALAVAQVEGWMEQLHDRRIKLQDKTSKAVTELEECLELALITSELMKLQRNLDERSTALVNTCDQLGDTSASASLLLHEHCKLLPEAKEMQEQALKIVRFSEEFSLRGHFAGPEAVTQAYVILEQSACYVSNIGKREENLQRAIAFFTSAEQTLIKLDQLEVQLSTAELGLDLDQLRILHEEVSNSLEELTGKVLQEGYKILEETPTAEGVKRIVEEIENKKINLSVQCTAHKEENIRANAAYKVFIEKYNLLNAFLTSLEGYLSGVTNMGDDLVSAREFLQVYKRNLNDLQTKTLEIKALISSAREVGGRKQTEIADTCLELESRWCSLSTTLETRVNLVSSYVRALSLAQNLNTQLDAINDIIKFRENESKGEQLWVSAKQLRAQMNNTATNFNQDSMKDSGLDTGRARSCLEDIRLAVERRFGNLEHDWEQYLGGRREEELNSRALWDDNMAATHKTVDWVSKLYDQLYPALNPELHSARQLAGHVEQKLNAVLPEIKRALTEIQLRQETAQALLSKSDFHAPNDSITERLRDLSTRLNAISADYQVLLEKMLTFFNNISQIESQIERGQREEITSLRSLSENVESFKRSLDADKRAVAAMFDLCHAECALLLERIKVQQGPKGESDVRTVEMCVENLRYSWQRLLTTKETKLSQMEKRAAFDLNLREIERSLESLSNKLITSRGYGESLNEALSASRDFEAFETTIQLIEVKINDFLRSGQDLCNKEGGNDIERELSLIQQRWNDIKEQVKRARSKIQLTIQLYSLVQEAENWFKEGNHLLTTIVHRSTFVKTYAEANKLLQELENFFKPGEQKQNERITEISRLADELYGAGNIIPHTLHQVKCENKEMFDTFSHVSSELKAISNKLKSPSPQPIIQFMDVDGESIQSTTVIREYSSTLIETIREGLTPSPAFKIEEIRKTPSPPPKKVKVVEDIPPSFSVQLTNATVNEGSSFVFNCKVNGKPAPQVRWEKDGVMIDEKNTDYKVSYSEYGECSLRIEETFTEDSARFSCIANNSAGSAVTTAILSVVECWPEDVPSPPVFITPLSPQTFHEGSEMNLRCLVSGVPLPTVQWYHGKLCIDNEQVYNITYNNGEALLKKEKITLNDDGEYSCIATNVVGSDTSLCRVFVKCKSASPLKIVPPPIFISELTNVMARAGQKVRLDCEVTNADRLEWTHDGRIVNETPEIKLIQEGTKVSLVITEAFPKDAGVYFLKATNKGGSSVSTGTLTVKGRLPEESSDTDLAEEMEPARPVLQIPLKDQSVFEGKKVRLDCVIVAQPEPEVIWYHNNQPVKESPDIQLVFHGDRCSLIIEEALVEDSGTYRVVAINSAGEATSQCTLNVTAVDKKTEPKPTLPETVEEGKPVFKKLLSDTLVKVGETVSLECIVDGKPTPTVTWSLNNIELQQSNRIHMSQDAEGLCLLKIKDIKPEDRGVYTAKAINQLGEAKCFSQLIVKTPVTLESLETQASQTQHMTPEERPAFKELFSDVVVTEGSSAKFECIVTGKPTPKVKWFFNDEPVSGKDFLISTSGFREVLSIPEAKKSLSGKITCTAENHLGKASLAANLAVVEGSKLLDNIFDMAKLSSEGVLEMKKSVVVESSKTSHFSSSFSSTTGGPKPHVEIKSFTSKSEASSQKIGDKPPVSVEVLQTSEYRNIDGVESKGESSYFKSLGLEKSSSKSNVEKSPSGLIISKRKDIAPRFMTPLNGCIVDQERPVFLEALIDGHPTPEISWTRNNGPIPSDAETSWSLGKATLRISSATTQHGGRYSLTASNTAGSTTSSADVVVKKSSFPPVLGRRLQAKTPIIGERLALEIEVTGTPNPSVSWSKDGKQITAATLGYRTISQGHCHTLVVDKVDHSHTGQYSATASNCAGEAKSIADVLVIDPPPLTDTAPSSMIFSDLISGGGTSLFKSVTPGQTHTTTFKRPGESVVVEESFQSQKHVSMKVQRTEESFDSSLDIKKDYMKVEPSKTLELAPPSTIFEPSKSFEIPKPTDPPKPFIDTTLLSDTSIRDVPPHIQESKNEDLITESISTKSSLDFFKSIIRENEEEKKRMHPEPKQEPKITKTFESIKLPSSSIPETPKIKEESKLIQELTILSQNLSESSSSYQTAFSDNMSQFNLEPGPPPEIGYIPKTPGSKSKEEVVEKAKKLQETHRQLSEVEVPSGAVRIFPMPSSVETKKNIFEEKKVSHEVNKFESFEKKNEIIKGPLLRPSADVPLRPSSPRPSAEGVAMEKLWTTKLEHKPTLDRPKSPIAPSVEGLAMDKLWSHKHVESNLPSTWPPTTVSETSESYHTTQSIHKVSESKKSSFQTSNIETAVESTSSAFQPKKVIPPPLPEQKIIYVAEAHTTHRTNIPSETIISKKSSEYKSSQQSEVVSEKTLLPSEAKKFWPPDLPLQKESPKPSKESKVETKATRSVSMPHGFSDIILEPGPPPEIGFATPPPKERRQSYVEQIEQDLERDLEKEPSKHLVGAVRTIPPPKRESSVESLKSYQRSNSLTDEVTFKSFKCNKYATMPRPSKFLKKNFESDYESDLEGTKIKARWTPWDSDTEEPTYRKVKPPLATTQPPRPHSAQPAPVSLPTSLPVQTTKDGKRTPQDSGYMADTDEPRRIFKKTHHTKSEKIIQSKQEKVIMKQEKKIEKKEVSEKSERQETLPFNPIVGTFPKVTAPLPASPSKFIKTEYKESDYESDYESRIKTSWRPSEGVSFRPVHPPDPSKTASIQEQLFRPQPIDLKPGSPPEIGFAPPIGVETSNTMKYAETTGTSQKFVTVKQTTRVVGGIERTQQKQTDRQTSLPTKFVPKGDAKWSDVSSEAKRLQRVEEMRRRFGEKASQSMIDLRPGEPPQFDYAPPSATTIASKHLSEMGSTFKSKAQQFVSDVVKLNGKSGPILKQKEQKEPEVYREESRVAEHGTKEIDPNTGLIYFKYDFGYEFGMVVPGEKGWVAGKRPPGAQDDGVPFPVLHESTKKKSVKWDSESETEPEGLLRVRIPGSPSTASPNLSPYHHLAQHSPGAAAWNSGGSSAASSPIVVNQMLHCQQPSKPPVFITPLRDIAVVSGGSARFECIVEANPQPTITWSKAGVTHLGPGAAPAYRNGVCRLDIPRTYHHDAGRYTCRATNSFGTAETSGTLSVTGEERTYISS</sequence>
<dbReference type="Pfam" id="PF25101">
    <property type="entry name" value="Spectrin_7"/>
    <property type="match status" value="1"/>
</dbReference>
<comment type="similarity">
    <text evidence="2">Belongs to the protein kinase superfamily. CAMK Ser/Thr protein kinase family.</text>
</comment>
<feature type="domain" description="Ig-like" evidence="7">
    <location>
        <begin position="1593"/>
        <end position="1680"/>
    </location>
</feature>
<feature type="compositionally biased region" description="Basic and acidic residues" evidence="6">
    <location>
        <begin position="2570"/>
        <end position="2581"/>
    </location>
</feature>
<feature type="domain" description="Ig-like" evidence="7">
    <location>
        <begin position="1478"/>
        <end position="1564"/>
    </location>
</feature>
<feature type="compositionally biased region" description="Basic and acidic residues" evidence="6">
    <location>
        <begin position="2512"/>
        <end position="2526"/>
    </location>
</feature>
<dbReference type="InterPro" id="IPR018159">
    <property type="entry name" value="Spectrin/alpha-actinin"/>
</dbReference>
<keyword evidence="4" id="KW-0393">Immunoglobulin domain</keyword>
<feature type="domain" description="Ig-like" evidence="7">
    <location>
        <begin position="1905"/>
        <end position="1992"/>
    </location>
</feature>
<feature type="domain" description="Ig-like" evidence="7">
    <location>
        <begin position="1052"/>
        <end position="1142"/>
    </location>
</feature>
<dbReference type="EMBL" id="OV725079">
    <property type="protein sequence ID" value="CAH1395284.1"/>
    <property type="molecule type" value="Genomic_DNA"/>
</dbReference>
<feature type="coiled-coil region" evidence="5">
    <location>
        <begin position="283"/>
        <end position="345"/>
    </location>
</feature>
<dbReference type="GO" id="GO:0030016">
    <property type="term" value="C:myofibril"/>
    <property type="evidence" value="ECO:0007669"/>
    <property type="project" value="UniProtKB-SubCell"/>
</dbReference>
<dbReference type="InterPro" id="IPR003599">
    <property type="entry name" value="Ig_sub"/>
</dbReference>
<evidence type="ECO:0000256" key="6">
    <source>
        <dbReference type="SAM" id="MobiDB-lite"/>
    </source>
</evidence>
<keyword evidence="9" id="KW-1185">Reference proteome</keyword>
<dbReference type="SMART" id="SM00408">
    <property type="entry name" value="IGc2"/>
    <property type="match status" value="9"/>
</dbReference>
<dbReference type="FunFam" id="2.60.40.10:FF:000107">
    <property type="entry name" value="Myosin, light chain kinase a"/>
    <property type="match status" value="3"/>
</dbReference>
<organism evidence="8 9">
    <name type="scientific">Nezara viridula</name>
    <name type="common">Southern green stink bug</name>
    <name type="synonym">Cimex viridulus</name>
    <dbReference type="NCBI Taxonomy" id="85310"/>
    <lineage>
        <taxon>Eukaryota</taxon>
        <taxon>Metazoa</taxon>
        <taxon>Ecdysozoa</taxon>
        <taxon>Arthropoda</taxon>
        <taxon>Hexapoda</taxon>
        <taxon>Insecta</taxon>
        <taxon>Pterygota</taxon>
        <taxon>Neoptera</taxon>
        <taxon>Paraneoptera</taxon>
        <taxon>Hemiptera</taxon>
        <taxon>Heteroptera</taxon>
        <taxon>Panheteroptera</taxon>
        <taxon>Pentatomomorpha</taxon>
        <taxon>Pentatomoidea</taxon>
        <taxon>Pentatomidae</taxon>
        <taxon>Pentatominae</taxon>
        <taxon>Nezara</taxon>
    </lineage>
</organism>
<feature type="domain" description="Ig-like" evidence="7">
    <location>
        <begin position="1367"/>
        <end position="1455"/>
    </location>
</feature>
<evidence type="ECO:0000256" key="5">
    <source>
        <dbReference type="SAM" id="Coils"/>
    </source>
</evidence>
<evidence type="ECO:0000256" key="2">
    <source>
        <dbReference type="ARBA" id="ARBA00006692"/>
    </source>
</evidence>
<dbReference type="Pfam" id="PF07679">
    <property type="entry name" value="I-set"/>
    <property type="match status" value="9"/>
</dbReference>
<feature type="region of interest" description="Disordered" evidence="6">
    <location>
        <begin position="3079"/>
        <end position="3109"/>
    </location>
</feature>
<evidence type="ECO:0000256" key="3">
    <source>
        <dbReference type="ARBA" id="ARBA00023157"/>
    </source>
</evidence>
<dbReference type="Pfam" id="PF00435">
    <property type="entry name" value="Spectrin"/>
    <property type="match status" value="1"/>
</dbReference>
<dbReference type="PROSITE" id="PS50835">
    <property type="entry name" value="IG_LIKE"/>
    <property type="match status" value="9"/>
</dbReference>
<dbReference type="InterPro" id="IPR002017">
    <property type="entry name" value="Spectrin_repeat"/>
</dbReference>
<comment type="subcellular location">
    <subcellularLocation>
        <location evidence="1">Cytoplasm</location>
        <location evidence="1">Myofibril</location>
    </subcellularLocation>
</comment>
<dbReference type="Proteomes" id="UP001152798">
    <property type="component" value="Chromosome 3"/>
</dbReference>
<dbReference type="PANTHER" id="PTHR47633">
    <property type="entry name" value="IMMUNOGLOBULIN"/>
    <property type="match status" value="1"/>
</dbReference>
<dbReference type="CDD" id="cd00176">
    <property type="entry name" value="SPEC"/>
    <property type="match status" value="1"/>
</dbReference>
<feature type="domain" description="Ig-like" evidence="7">
    <location>
        <begin position="1257"/>
        <end position="1344"/>
    </location>
</feature>
<feature type="region of interest" description="Disordered" evidence="6">
    <location>
        <begin position="1718"/>
        <end position="1756"/>
    </location>
</feature>
<evidence type="ECO:0000259" key="7">
    <source>
        <dbReference type="PROSITE" id="PS50835"/>
    </source>
</evidence>
<feature type="compositionally biased region" description="Polar residues" evidence="6">
    <location>
        <begin position="1738"/>
        <end position="1749"/>
    </location>
</feature>
<feature type="compositionally biased region" description="Basic and acidic residues" evidence="6">
    <location>
        <begin position="2913"/>
        <end position="2923"/>
    </location>
</feature>
<feature type="domain" description="Ig-like" evidence="7">
    <location>
        <begin position="1812"/>
        <end position="1898"/>
    </location>
</feature>
<feature type="compositionally biased region" description="Basic and acidic residues" evidence="6">
    <location>
        <begin position="2731"/>
        <end position="2765"/>
    </location>
</feature>
<dbReference type="InterPro" id="IPR036179">
    <property type="entry name" value="Ig-like_dom_sf"/>
</dbReference>
<dbReference type="SMART" id="SM00150">
    <property type="entry name" value="SPEC"/>
    <property type="match status" value="3"/>
</dbReference>
<evidence type="ECO:0000313" key="9">
    <source>
        <dbReference type="Proteomes" id="UP001152798"/>
    </source>
</evidence>
<protein>
    <recommendedName>
        <fullName evidence="7">Ig-like domain-containing protein</fullName>
    </recommendedName>
</protein>
<dbReference type="FunFam" id="2.60.40.10:FF:000612">
    <property type="entry name" value="palladin isoform X1"/>
    <property type="match status" value="1"/>
</dbReference>
<feature type="region of interest" description="Disordered" evidence="6">
    <location>
        <begin position="2894"/>
        <end position="2923"/>
    </location>
</feature>
<dbReference type="PANTHER" id="PTHR47633:SF4">
    <property type="entry name" value="MYOPALLADIN ISOFORM X1"/>
    <property type="match status" value="1"/>
</dbReference>
<evidence type="ECO:0000256" key="1">
    <source>
        <dbReference type="ARBA" id="ARBA00004657"/>
    </source>
</evidence>
<evidence type="ECO:0000256" key="4">
    <source>
        <dbReference type="ARBA" id="ARBA00023319"/>
    </source>
</evidence>
<dbReference type="InterPro" id="IPR003598">
    <property type="entry name" value="Ig_sub2"/>
</dbReference>
<dbReference type="SUPFAM" id="SSF46966">
    <property type="entry name" value="Spectrin repeat"/>
    <property type="match status" value="2"/>
</dbReference>